<dbReference type="PANTHER" id="PTHR46268:SF6">
    <property type="entry name" value="UNIVERSAL STRESS PROTEIN UP12"/>
    <property type="match status" value="1"/>
</dbReference>
<dbReference type="PANTHER" id="PTHR46268">
    <property type="entry name" value="STRESS RESPONSE PROTEIN NHAX"/>
    <property type="match status" value="1"/>
</dbReference>
<accession>A0A497XMA8</accession>
<reference evidence="3 4" key="1">
    <citation type="submission" date="2018-10" db="EMBL/GenBank/DDBJ databases">
        <title>Genomic Encyclopedia of Archaeal and Bacterial Type Strains, Phase II (KMG-II): from individual species to whole genera.</title>
        <authorList>
            <person name="Goeker M."/>
        </authorList>
    </citation>
    <scope>NUCLEOTIDE SEQUENCE [LARGE SCALE GENOMIC DNA]</scope>
    <source>
        <strain evidence="3 4">DSM 16510</strain>
    </source>
</reference>
<dbReference type="SUPFAM" id="SSF52402">
    <property type="entry name" value="Adenine nucleotide alpha hydrolases-like"/>
    <property type="match status" value="2"/>
</dbReference>
<feature type="domain" description="UspA" evidence="2">
    <location>
        <begin position="153"/>
        <end position="291"/>
    </location>
</feature>
<dbReference type="Pfam" id="PF00582">
    <property type="entry name" value="Usp"/>
    <property type="match status" value="2"/>
</dbReference>
<dbReference type="InterPro" id="IPR006015">
    <property type="entry name" value="Universal_stress_UspA"/>
</dbReference>
<evidence type="ECO:0000256" key="1">
    <source>
        <dbReference type="ARBA" id="ARBA00008791"/>
    </source>
</evidence>
<comment type="caution">
    <text evidence="3">The sequence shown here is derived from an EMBL/GenBank/DDBJ whole genome shotgun (WGS) entry which is preliminary data.</text>
</comment>
<proteinExistence type="inferred from homology"/>
<organism evidence="3 4">
    <name type="scientific">Hydrogenivirga caldilitoris</name>
    <dbReference type="NCBI Taxonomy" id="246264"/>
    <lineage>
        <taxon>Bacteria</taxon>
        <taxon>Pseudomonadati</taxon>
        <taxon>Aquificota</taxon>
        <taxon>Aquificia</taxon>
        <taxon>Aquificales</taxon>
        <taxon>Aquificaceae</taxon>
        <taxon>Hydrogenivirga</taxon>
    </lineage>
</organism>
<gene>
    <name evidence="3" type="ORF">BCF55_0289</name>
</gene>
<evidence type="ECO:0000313" key="4">
    <source>
        <dbReference type="Proteomes" id="UP000267841"/>
    </source>
</evidence>
<dbReference type="InterPro" id="IPR014729">
    <property type="entry name" value="Rossmann-like_a/b/a_fold"/>
</dbReference>
<dbReference type="Gene3D" id="3.40.50.620">
    <property type="entry name" value="HUPs"/>
    <property type="match status" value="2"/>
</dbReference>
<name>A0A497XMA8_9AQUI</name>
<keyword evidence="4" id="KW-1185">Reference proteome</keyword>
<dbReference type="OrthoDB" id="11973at2"/>
<dbReference type="InterPro" id="IPR006016">
    <property type="entry name" value="UspA"/>
</dbReference>
<sequence length="295" mass="33364">MKILVPVDFSDITNVVLRVVKNIAQAHKGEVVLFHAVSPAIYIPYPESLTVDVIDIKVLQEIEEKKRREAEEKLRGLTEFLKPVPSKTLVEVGDPRDLILEAEERENPDLVIIGSHKKGLVEKILIGSTAEKVVKHSVKPVLVIKGSEPTFGKKVLIAYDFSKTAEKTVEFALKFLKPFKVRVEILHIEEPIELPIVEKIGEALYDRYREEKKKYLDKLKERFSLEGFDVSASFLSEKDPAQAIVEHIKEDSDIELLVMGSRGLSGLKRILLGSTSTEVFKKVDIPILIYKEGRE</sequence>
<dbReference type="Proteomes" id="UP000267841">
    <property type="component" value="Unassembled WGS sequence"/>
</dbReference>
<protein>
    <submittedName>
        <fullName evidence="3">Nucleotide-binding universal stress UspA family protein</fullName>
    </submittedName>
</protein>
<evidence type="ECO:0000259" key="2">
    <source>
        <dbReference type="Pfam" id="PF00582"/>
    </source>
</evidence>
<evidence type="ECO:0000313" key="3">
    <source>
        <dbReference type="EMBL" id="RLJ70027.1"/>
    </source>
</evidence>
<comment type="similarity">
    <text evidence="1">Belongs to the universal stress protein A family.</text>
</comment>
<dbReference type="CDD" id="cd00293">
    <property type="entry name" value="USP-like"/>
    <property type="match status" value="2"/>
</dbReference>
<dbReference type="PRINTS" id="PR01438">
    <property type="entry name" value="UNVRSLSTRESS"/>
</dbReference>
<feature type="domain" description="UspA" evidence="2">
    <location>
        <begin position="2"/>
        <end position="145"/>
    </location>
</feature>
<dbReference type="AlphaFoldDB" id="A0A497XMA8"/>
<dbReference type="EMBL" id="RCCJ01000001">
    <property type="protein sequence ID" value="RLJ70027.1"/>
    <property type="molecule type" value="Genomic_DNA"/>
</dbReference>
<dbReference type="RefSeq" id="WP_121009083.1">
    <property type="nucleotide sequence ID" value="NZ_RCCJ01000001.1"/>
</dbReference>